<reference evidence="2" key="2">
    <citation type="submission" date="2025-08" db="UniProtKB">
        <authorList>
            <consortium name="Ensembl"/>
        </authorList>
    </citation>
    <scope>IDENTIFICATION</scope>
</reference>
<organism evidence="2 3">
    <name type="scientific">Theropithecus gelada</name>
    <name type="common">Gelada baboon</name>
    <dbReference type="NCBI Taxonomy" id="9565"/>
    <lineage>
        <taxon>Eukaryota</taxon>
        <taxon>Metazoa</taxon>
        <taxon>Chordata</taxon>
        <taxon>Craniata</taxon>
        <taxon>Vertebrata</taxon>
        <taxon>Euteleostomi</taxon>
        <taxon>Mammalia</taxon>
        <taxon>Eutheria</taxon>
        <taxon>Euarchontoglires</taxon>
        <taxon>Primates</taxon>
        <taxon>Haplorrhini</taxon>
        <taxon>Catarrhini</taxon>
        <taxon>Cercopithecidae</taxon>
        <taxon>Cercopithecinae</taxon>
        <taxon>Theropithecus</taxon>
    </lineage>
</organism>
<reference evidence="2" key="3">
    <citation type="submission" date="2025-09" db="UniProtKB">
        <authorList>
            <consortium name="Ensembl"/>
        </authorList>
    </citation>
    <scope>IDENTIFICATION</scope>
</reference>
<accession>A0A8D2FKU4</accession>
<evidence type="ECO:0000313" key="2">
    <source>
        <dbReference type="Ensembl" id="ENSTGEP00000025187.1"/>
    </source>
</evidence>
<sequence>MPPLPPNLSCRRLTNEKSPCLDGPNIQSQGSFKPSGQSTCWTTVPRSNFGTMIYFRDSIALPAWGGALGAVACEHAQRDWGFTMLARLVSNS</sequence>
<dbReference type="Proteomes" id="UP000694411">
    <property type="component" value="Chromosome 1"/>
</dbReference>
<evidence type="ECO:0000313" key="3">
    <source>
        <dbReference type="Proteomes" id="UP000694411"/>
    </source>
</evidence>
<dbReference type="AlphaFoldDB" id="A0A8D2FKU4"/>
<name>A0A8D2FKU4_THEGE</name>
<evidence type="ECO:0000256" key="1">
    <source>
        <dbReference type="SAM" id="MobiDB-lite"/>
    </source>
</evidence>
<feature type="compositionally biased region" description="Polar residues" evidence="1">
    <location>
        <begin position="25"/>
        <end position="38"/>
    </location>
</feature>
<feature type="region of interest" description="Disordered" evidence="1">
    <location>
        <begin position="15"/>
        <end position="38"/>
    </location>
</feature>
<dbReference type="Ensembl" id="ENSTGET00000029989.1">
    <property type="protein sequence ID" value="ENSTGEP00000025187.1"/>
    <property type="gene ID" value="ENSTGEG00000020313.1"/>
</dbReference>
<keyword evidence="3" id="KW-1185">Reference proteome</keyword>
<reference evidence="2" key="1">
    <citation type="submission" date="2018-05" db="EMBL/GenBank/DDBJ databases">
        <title>Whole genome of Theropithecus gelada.</title>
        <authorList>
            <person name="Chiou K.L."/>
            <person name="Snyder-Mackler N."/>
        </authorList>
    </citation>
    <scope>NUCLEOTIDE SEQUENCE [LARGE SCALE GENOMIC DNA]</scope>
</reference>
<protein>
    <submittedName>
        <fullName evidence="2">Uncharacterized protein</fullName>
    </submittedName>
</protein>
<proteinExistence type="predicted"/>